<reference evidence="1" key="1">
    <citation type="submission" date="2021-07" db="EMBL/GenBank/DDBJ databases">
        <authorList>
            <person name="Branca A.L. A."/>
        </authorList>
    </citation>
    <scope>NUCLEOTIDE SEQUENCE</scope>
</reference>
<dbReference type="Proteomes" id="UP001152649">
    <property type="component" value="Unassembled WGS sequence"/>
</dbReference>
<organism evidence="1 2">
    <name type="scientific">Penicillium salamii</name>
    <dbReference type="NCBI Taxonomy" id="1612424"/>
    <lineage>
        <taxon>Eukaryota</taxon>
        <taxon>Fungi</taxon>
        <taxon>Dikarya</taxon>
        <taxon>Ascomycota</taxon>
        <taxon>Pezizomycotina</taxon>
        <taxon>Eurotiomycetes</taxon>
        <taxon>Eurotiomycetidae</taxon>
        <taxon>Eurotiales</taxon>
        <taxon>Aspergillaceae</taxon>
        <taxon>Penicillium</taxon>
    </lineage>
</organism>
<protein>
    <submittedName>
        <fullName evidence="1">Uncharacterized protein</fullName>
    </submittedName>
</protein>
<keyword evidence="2" id="KW-1185">Reference proteome</keyword>
<accession>A0A9W4IRG4</accession>
<sequence length="76" mass="8768">MACNSVYLPPELIRLTWVLEDPLTSRARTSNQHLLPTPSELLFLRLDYRHLNLGVSGILQQQLLTHKYAMRCAGHR</sequence>
<dbReference type="OrthoDB" id="3006326at2759"/>
<comment type="caution">
    <text evidence="1">The sequence shown here is derived from an EMBL/GenBank/DDBJ whole genome shotgun (WGS) entry which is preliminary data.</text>
</comment>
<dbReference type="EMBL" id="CAJVPG010000092">
    <property type="protein sequence ID" value="CAG8325260.1"/>
    <property type="molecule type" value="Genomic_DNA"/>
</dbReference>
<dbReference type="AlphaFoldDB" id="A0A9W4IRG4"/>
<name>A0A9W4IRG4_9EURO</name>
<evidence type="ECO:0000313" key="1">
    <source>
        <dbReference type="EMBL" id="CAG8325260.1"/>
    </source>
</evidence>
<proteinExistence type="predicted"/>
<evidence type="ECO:0000313" key="2">
    <source>
        <dbReference type="Proteomes" id="UP001152649"/>
    </source>
</evidence>
<gene>
    <name evidence="1" type="ORF">PSALAMII_LOCUS2456</name>
</gene>